<evidence type="ECO:0000313" key="3">
    <source>
        <dbReference type="Proteomes" id="UP001596055"/>
    </source>
</evidence>
<feature type="transmembrane region" description="Helical" evidence="1">
    <location>
        <begin position="78"/>
        <end position="98"/>
    </location>
</feature>
<name>A0ABW0RJK9_9GAMM</name>
<evidence type="ECO:0000256" key="1">
    <source>
        <dbReference type="SAM" id="Phobius"/>
    </source>
</evidence>
<sequence>MLLLRLMSSFHGKGLAPVFWVRSAALLHPLTALPKQALEKITNNLLTIVKAAICCPISAGIPACGIGPTRTKLTKKLLTRLFSLFFYFCGTGFALALANEQLFAGACA</sequence>
<organism evidence="2 3">
    <name type="scientific">Marinobacter koreensis</name>
    <dbReference type="NCBI Taxonomy" id="335974"/>
    <lineage>
        <taxon>Bacteria</taxon>
        <taxon>Pseudomonadati</taxon>
        <taxon>Pseudomonadota</taxon>
        <taxon>Gammaproteobacteria</taxon>
        <taxon>Pseudomonadales</taxon>
        <taxon>Marinobacteraceae</taxon>
        <taxon>Marinobacter</taxon>
    </lineage>
</organism>
<keyword evidence="1" id="KW-1133">Transmembrane helix</keyword>
<dbReference type="RefSeq" id="WP_248154669.1">
    <property type="nucleotide sequence ID" value="NZ_JAKZAJ010000001.1"/>
</dbReference>
<accession>A0ABW0RJK9</accession>
<dbReference type="Proteomes" id="UP001596055">
    <property type="component" value="Unassembled WGS sequence"/>
</dbReference>
<keyword evidence="3" id="KW-1185">Reference proteome</keyword>
<reference evidence="3" key="1">
    <citation type="journal article" date="2019" name="Int. J. Syst. Evol. Microbiol.">
        <title>The Global Catalogue of Microorganisms (GCM) 10K type strain sequencing project: providing services to taxonomists for standard genome sequencing and annotation.</title>
        <authorList>
            <consortium name="The Broad Institute Genomics Platform"/>
            <consortium name="The Broad Institute Genome Sequencing Center for Infectious Disease"/>
            <person name="Wu L."/>
            <person name="Ma J."/>
        </authorList>
    </citation>
    <scope>NUCLEOTIDE SEQUENCE [LARGE SCALE GENOMIC DNA]</scope>
    <source>
        <strain evidence="3">CGMCC 4.1799</strain>
    </source>
</reference>
<protein>
    <submittedName>
        <fullName evidence="2">Uncharacterized protein</fullName>
    </submittedName>
</protein>
<proteinExistence type="predicted"/>
<evidence type="ECO:0000313" key="2">
    <source>
        <dbReference type="EMBL" id="MFC5544404.1"/>
    </source>
</evidence>
<dbReference type="EMBL" id="JBHSNL010000001">
    <property type="protein sequence ID" value="MFC5544404.1"/>
    <property type="molecule type" value="Genomic_DNA"/>
</dbReference>
<gene>
    <name evidence="2" type="ORF">ACFPQA_05055</name>
</gene>
<keyword evidence="1" id="KW-0472">Membrane</keyword>
<comment type="caution">
    <text evidence="2">The sequence shown here is derived from an EMBL/GenBank/DDBJ whole genome shotgun (WGS) entry which is preliminary data.</text>
</comment>
<keyword evidence="1" id="KW-0812">Transmembrane</keyword>